<reference evidence="6" key="1">
    <citation type="submission" date="2011-01" db="EMBL/GenBank/DDBJ databases">
        <title>Complete sequence of chromosome of Mesorhizobium ciceri bv. biserrulae WSM1271.</title>
        <authorList>
            <person name="Lucas S."/>
            <person name="Copeland A."/>
            <person name="Lapidus A."/>
            <person name="Cheng J.-F."/>
            <person name="Goodwin L."/>
            <person name="Pitluck S."/>
            <person name="Teshima H."/>
            <person name="Detter J.C."/>
            <person name="Han C."/>
            <person name="Tapia R."/>
            <person name="Land M."/>
            <person name="Hauser L."/>
            <person name="Kyrpides N."/>
            <person name="Ivanova N."/>
            <person name="Nandasena K."/>
            <person name="Reeve W.G."/>
            <person name="Howieson J.G."/>
            <person name="O'Hara G."/>
            <person name="Tiwari R.P."/>
            <person name="Woyke T."/>
        </authorList>
    </citation>
    <scope>NUCLEOTIDE SEQUENCE [LARGE SCALE GENOMIC DNA]</scope>
    <source>
        <strain evidence="6">HAMBI 2942 / LMG 23838 / WSM1271</strain>
    </source>
</reference>
<evidence type="ECO:0000256" key="3">
    <source>
        <dbReference type="SAM" id="SignalP"/>
    </source>
</evidence>
<name>E8THM7_MESCW</name>
<evidence type="ECO:0000256" key="1">
    <source>
        <dbReference type="ARBA" id="ARBA00022801"/>
    </source>
</evidence>
<dbReference type="InterPro" id="IPR029058">
    <property type="entry name" value="AB_hydrolase_fold"/>
</dbReference>
<dbReference type="SUPFAM" id="SSF49785">
    <property type="entry name" value="Galactose-binding domain-like"/>
    <property type="match status" value="1"/>
</dbReference>
<dbReference type="Pfam" id="PF02129">
    <property type="entry name" value="Peptidase_S15"/>
    <property type="match status" value="1"/>
</dbReference>
<dbReference type="NCBIfam" id="TIGR00976">
    <property type="entry name" value="CocE_NonD"/>
    <property type="match status" value="1"/>
</dbReference>
<dbReference type="PANTHER" id="PTHR43056:SF10">
    <property type="entry name" value="COCE_NOND FAMILY, PUTATIVE (AFU_ORTHOLOGUE AFUA_7G00600)-RELATED"/>
    <property type="match status" value="1"/>
</dbReference>
<evidence type="ECO:0000256" key="2">
    <source>
        <dbReference type="SAM" id="MobiDB-lite"/>
    </source>
</evidence>
<protein>
    <submittedName>
        <fullName evidence="5">Hydrolase CocE/NonD family protein</fullName>
    </submittedName>
</protein>
<dbReference type="Pfam" id="PF08530">
    <property type="entry name" value="PepX_C"/>
    <property type="match status" value="1"/>
</dbReference>
<evidence type="ECO:0000313" key="6">
    <source>
        <dbReference type="Proteomes" id="UP000007471"/>
    </source>
</evidence>
<dbReference type="Gene3D" id="1.10.3020.10">
    <property type="entry name" value="alpha-amino acid ester hydrolase ( Helical cap domain)"/>
    <property type="match status" value="1"/>
</dbReference>
<feature type="compositionally biased region" description="Low complexity" evidence="2">
    <location>
        <begin position="31"/>
        <end position="40"/>
    </location>
</feature>
<dbReference type="InterPro" id="IPR000383">
    <property type="entry name" value="Xaa-Pro-like_dom"/>
</dbReference>
<gene>
    <name evidence="5" type="ordered locus">Mesci_5733</name>
</gene>
<evidence type="ECO:0000313" key="5">
    <source>
        <dbReference type="EMBL" id="ADV14789.1"/>
    </source>
</evidence>
<dbReference type="SMART" id="SM00939">
    <property type="entry name" value="PepX_C"/>
    <property type="match status" value="1"/>
</dbReference>
<dbReference type="SUPFAM" id="SSF53474">
    <property type="entry name" value="alpha/beta-Hydrolases"/>
    <property type="match status" value="1"/>
</dbReference>
<feature type="region of interest" description="Disordered" evidence="2">
    <location>
        <begin position="31"/>
        <end position="64"/>
    </location>
</feature>
<proteinExistence type="predicted"/>
<dbReference type="InterPro" id="IPR005674">
    <property type="entry name" value="CocE/Ser_esterase"/>
</dbReference>
<dbReference type="OrthoDB" id="9806163at2"/>
<feature type="signal peptide" evidence="3">
    <location>
        <begin position="1"/>
        <end position="29"/>
    </location>
</feature>
<keyword evidence="3" id="KW-0732">Signal</keyword>
<feature type="domain" description="Xaa-Pro dipeptidyl-peptidase C-terminal" evidence="4">
    <location>
        <begin position="398"/>
        <end position="655"/>
    </location>
</feature>
<feature type="chain" id="PRO_5003231603" evidence="3">
    <location>
        <begin position="30"/>
        <end position="660"/>
    </location>
</feature>
<accession>E8THM7</accession>
<dbReference type="Gene3D" id="2.60.120.260">
    <property type="entry name" value="Galactose-binding domain-like"/>
    <property type="match status" value="1"/>
</dbReference>
<keyword evidence="1 5" id="KW-0378">Hydrolase</keyword>
<dbReference type="GO" id="GO:0008239">
    <property type="term" value="F:dipeptidyl-peptidase activity"/>
    <property type="evidence" value="ECO:0007669"/>
    <property type="project" value="InterPro"/>
</dbReference>
<dbReference type="AlphaFoldDB" id="E8THM7"/>
<dbReference type="Gene3D" id="3.40.50.1820">
    <property type="entry name" value="alpha/beta hydrolase"/>
    <property type="match status" value="1"/>
</dbReference>
<sequence length="660" mass="73041">MVQNAPYRLRQRLTATAAAIARSASAVLATPTGTAAQTPTSEAAQTPTSEAAQTGTGWSKTPTNEAAEIGTGWLNRSGQTDQPVPLPKPRYEVDVEKDVRIPMHDGVGHYADIYRPRGVAGPLPTIMIRTQYNKAGYLQPSPFSHRSVAVRMFAGQGFAVVVQDLRGRFRSEGTFHLAESDAMDGYDTVAWIASQSWSNGRVGGYGCSALGITQVMTSQRRPPALKAVVPQGAAGALRSMPWDELVSGVHDMGCTLQWFRESANQRQEVLKKVDYWELLKTLPVADLGDRAGGPPNDWRDWHSRELGGPWWGKFGLFDEFSHPDVPALFVDSWYDGTVGGTLELFDRFQKQSLSEEARRNQYVIISPTGHCESEQAPPYIVGQRDVGDNRLDWWSIYLRWFNHWLRDGQGGFDMPHVQYFLIGANQWKSSDSWPLPGTRFVPYYLSSGGHANTSKGDGRLSTAAASGPPDRYHYDPADPVISPEPFRVPPGPGCPAELESASVSVDQRQTDLRDDRLVFTTEPLRSGIEVTGPLRAVLYVSSSAVDTDFVVQLSDVYPDGRVYNLRTGIARARYREGYKPSKLMIPGQIYPIEVNLHATGNYFAPGHRIRVQVSSSSFPHFGRNLNTGGNNLTETRWVVAENTIYHDRDHPSQIILPIVP</sequence>
<dbReference type="KEGG" id="mci:Mesci_5733"/>
<dbReference type="InterPro" id="IPR008979">
    <property type="entry name" value="Galactose-bd-like_sf"/>
</dbReference>
<dbReference type="Proteomes" id="UP000007471">
    <property type="component" value="Chromosome"/>
</dbReference>
<dbReference type="PANTHER" id="PTHR43056">
    <property type="entry name" value="PEPTIDASE S9 PROLYL OLIGOPEPTIDASE"/>
    <property type="match status" value="1"/>
</dbReference>
<dbReference type="EMBL" id="CP002447">
    <property type="protein sequence ID" value="ADV14789.1"/>
    <property type="molecule type" value="Genomic_DNA"/>
</dbReference>
<organism evidence="5 6">
    <name type="scientific">Mesorhizobium ciceri biovar biserrulae (strain HAMBI 2942 / LMG 23838 / WSM1271)</name>
    <dbReference type="NCBI Taxonomy" id="765698"/>
    <lineage>
        <taxon>Bacteria</taxon>
        <taxon>Pseudomonadati</taxon>
        <taxon>Pseudomonadota</taxon>
        <taxon>Alphaproteobacteria</taxon>
        <taxon>Hyphomicrobiales</taxon>
        <taxon>Phyllobacteriaceae</taxon>
        <taxon>Mesorhizobium</taxon>
    </lineage>
</organism>
<dbReference type="eggNOG" id="COG2936">
    <property type="taxonomic scope" value="Bacteria"/>
</dbReference>
<evidence type="ECO:0000259" key="4">
    <source>
        <dbReference type="SMART" id="SM00939"/>
    </source>
</evidence>
<dbReference type="InterPro" id="IPR050585">
    <property type="entry name" value="Xaa-Pro_dipeptidyl-ppase/CocE"/>
</dbReference>
<dbReference type="HOGENOM" id="CLU_015590_5_1_5"/>
<feature type="compositionally biased region" description="Polar residues" evidence="2">
    <location>
        <begin position="41"/>
        <end position="64"/>
    </location>
</feature>
<dbReference type="InterPro" id="IPR013736">
    <property type="entry name" value="Xaa-Pro_dipept_C"/>
</dbReference>
<dbReference type="PATRIC" id="fig|765698.3.peg.6243"/>